<feature type="domain" description="Serine aminopeptidase S33" evidence="1">
    <location>
        <begin position="27"/>
        <end position="286"/>
    </location>
</feature>
<sequence length="311" mass="35886">MNLKEFKITVSDGKMIDVKLDKAKQQTIGVIHLFHGMADHMDRYDRLVASLNQQGYDVLRHNHRGHGISIADNERGHFDSIEQLAEDAYEIAQTVCTNYNNIPYIVIGHSMGSIVARVFSEKYPLSLQGLILTGTLQHNKGTGLLLSSLLKLITIICGKRRKLKWLNNLMNRTFNKKIDAQQTEFDWISSTDSEVEAYNNDPNAGYLVSNQIIYDTMRQARRTSKIKNIKQMNQNLPVLLISGKEDALGNYGEGIRQLGKYYKKGGLNHVTVQLYKFKRHEILFEEGYTQTWQHMYEWIEKQILKKYDNTK</sequence>
<dbReference type="InterPro" id="IPR029058">
    <property type="entry name" value="AB_hydrolase_fold"/>
</dbReference>
<dbReference type="Proteomes" id="UP000283576">
    <property type="component" value="Unassembled WGS sequence"/>
</dbReference>
<gene>
    <name evidence="2" type="ORF">BUZ01_01335</name>
</gene>
<protein>
    <submittedName>
        <fullName evidence="2">Alpha/beta fold hydrolase</fullName>
    </submittedName>
</protein>
<accession>A0A2T4SZC7</accession>
<dbReference type="InterPro" id="IPR022742">
    <property type="entry name" value="Hydrolase_4"/>
</dbReference>
<dbReference type="GO" id="GO:0016787">
    <property type="term" value="F:hydrolase activity"/>
    <property type="evidence" value="ECO:0007669"/>
    <property type="project" value="UniProtKB-KW"/>
</dbReference>
<evidence type="ECO:0000259" key="1">
    <source>
        <dbReference type="Pfam" id="PF12146"/>
    </source>
</evidence>
<organism evidence="2 3">
    <name type="scientific">Staphylococcus gallinarum</name>
    <dbReference type="NCBI Taxonomy" id="1293"/>
    <lineage>
        <taxon>Bacteria</taxon>
        <taxon>Bacillati</taxon>
        <taxon>Bacillota</taxon>
        <taxon>Bacilli</taxon>
        <taxon>Bacillales</taxon>
        <taxon>Staphylococcaceae</taxon>
        <taxon>Staphylococcus</taxon>
    </lineage>
</organism>
<dbReference type="RefSeq" id="WP_107589428.1">
    <property type="nucleotide sequence ID" value="NZ_JAIEXO010000001.1"/>
</dbReference>
<evidence type="ECO:0000313" key="3">
    <source>
        <dbReference type="Proteomes" id="UP000283576"/>
    </source>
</evidence>
<dbReference type="AlphaFoldDB" id="A0A2T4SZC7"/>
<proteinExistence type="predicted"/>
<dbReference type="EMBL" id="QXRZ01000001">
    <property type="protein sequence ID" value="RIL44647.1"/>
    <property type="molecule type" value="Genomic_DNA"/>
</dbReference>
<comment type="caution">
    <text evidence="2">The sequence shown here is derived from an EMBL/GenBank/DDBJ whole genome shotgun (WGS) entry which is preliminary data.</text>
</comment>
<dbReference type="InterPro" id="IPR051044">
    <property type="entry name" value="MAG_DAG_Lipase"/>
</dbReference>
<reference evidence="2 3" key="1">
    <citation type="journal article" date="2016" name="Front. Microbiol.">
        <title>Comprehensive Phylogenetic Analysis of Bovine Non-aureus Staphylococci Species Based on Whole-Genome Sequencing.</title>
        <authorList>
            <person name="Naushad S."/>
            <person name="Barkema H.W."/>
            <person name="Luby C."/>
            <person name="Condas L.A."/>
            <person name="Nobrega D.B."/>
            <person name="Carson D.A."/>
            <person name="De Buck J."/>
        </authorList>
    </citation>
    <scope>NUCLEOTIDE SEQUENCE [LARGE SCALE GENOMIC DNA]</scope>
    <source>
        <strain evidence="2 3">SNUC 1388</strain>
    </source>
</reference>
<keyword evidence="2" id="KW-0378">Hydrolase</keyword>
<name>A0A2T4SZC7_STAGA</name>
<evidence type="ECO:0000313" key="2">
    <source>
        <dbReference type="EMBL" id="RIL44647.1"/>
    </source>
</evidence>
<dbReference type="PANTHER" id="PTHR11614">
    <property type="entry name" value="PHOSPHOLIPASE-RELATED"/>
    <property type="match status" value="1"/>
</dbReference>
<dbReference type="SUPFAM" id="SSF53474">
    <property type="entry name" value="alpha/beta-Hydrolases"/>
    <property type="match status" value="1"/>
</dbReference>
<dbReference type="Pfam" id="PF12146">
    <property type="entry name" value="Hydrolase_4"/>
    <property type="match status" value="1"/>
</dbReference>
<dbReference type="Gene3D" id="3.40.50.1820">
    <property type="entry name" value="alpha/beta hydrolase"/>
    <property type="match status" value="1"/>
</dbReference>